<dbReference type="SUPFAM" id="SSF118010">
    <property type="entry name" value="TM1457-like"/>
    <property type="match status" value="1"/>
</dbReference>
<dbReference type="Gene3D" id="3.30.70.1490">
    <property type="entry name" value="Cysteine protease Prp"/>
    <property type="match status" value="1"/>
</dbReference>
<evidence type="ECO:0000256" key="6">
    <source>
        <dbReference type="ARBA" id="ARBA00044538"/>
    </source>
</evidence>
<keyword evidence="8" id="KW-1185">Reference proteome</keyword>
<dbReference type="eggNOG" id="COG2868">
    <property type="taxonomic scope" value="Bacteria"/>
</dbReference>
<evidence type="ECO:0000313" key="8">
    <source>
        <dbReference type="Proteomes" id="UP000014984"/>
    </source>
</evidence>
<comment type="similarity">
    <text evidence="5">Belongs to the Prp family.</text>
</comment>
<reference evidence="7 8" key="1">
    <citation type="journal article" date="2013" name="Genome Biol. Evol.">
        <title>Comparison of metabolic capacities and inference of gene content evolution in mosquito-associated Spiroplasma diminutum and S. taiwanense.</title>
        <authorList>
            <person name="Lo W.S."/>
            <person name="Ku C."/>
            <person name="Chen L.L."/>
            <person name="Chang T.H."/>
            <person name="Kuo C.H."/>
        </authorList>
    </citation>
    <scope>NUCLEOTIDE SEQUENCE [LARGE SCALE GENOMIC DNA]</scope>
    <source>
        <strain evidence="7">CT-1</strain>
    </source>
</reference>
<proteinExistence type="inferred from homology"/>
<evidence type="ECO:0000313" key="7">
    <source>
        <dbReference type="EMBL" id="AGR40924.1"/>
    </source>
</evidence>
<keyword evidence="1" id="KW-0690">Ribosome biogenesis</keyword>
<dbReference type="STRING" id="1276220.STAIW_v1c02600"/>
<evidence type="ECO:0000256" key="3">
    <source>
        <dbReference type="ARBA" id="ARBA00022801"/>
    </source>
</evidence>
<organism evidence="7 8">
    <name type="scientific">Spiroplasma taiwanense CT-1</name>
    <dbReference type="NCBI Taxonomy" id="1276220"/>
    <lineage>
        <taxon>Bacteria</taxon>
        <taxon>Bacillati</taxon>
        <taxon>Mycoplasmatota</taxon>
        <taxon>Mollicutes</taxon>
        <taxon>Entomoplasmatales</taxon>
        <taxon>Spiroplasmataceae</taxon>
        <taxon>Spiroplasma</taxon>
    </lineage>
</organism>
<dbReference type="PANTHER" id="PTHR39178">
    <property type="entry name" value="HYPOTHETICAL RIBOSOME-ASSOCIATED PROTEIN"/>
    <property type="match status" value="1"/>
</dbReference>
<accession>S5LT96</accession>
<dbReference type="InterPro" id="IPR036764">
    <property type="entry name" value="Peptidase_Prp_sf"/>
</dbReference>
<keyword evidence="4" id="KW-0788">Thiol protease</keyword>
<dbReference type="GO" id="GO:0006508">
    <property type="term" value="P:proteolysis"/>
    <property type="evidence" value="ECO:0007669"/>
    <property type="project" value="UniProtKB-KW"/>
</dbReference>
<dbReference type="CDD" id="cd16332">
    <property type="entry name" value="Prp-like"/>
    <property type="match status" value="1"/>
</dbReference>
<dbReference type="GO" id="GO:0042254">
    <property type="term" value="P:ribosome biogenesis"/>
    <property type="evidence" value="ECO:0007669"/>
    <property type="project" value="UniProtKB-KW"/>
</dbReference>
<sequence length="103" mass="11537">MILAKIFKTNNEIISFNISGHAESNKFGEDLVCAAVTGIINGALNALDLKFGNNLELIVKKNEIVINVKENNNLIQELLEFLMIQLETISIQYPKNFKIEGMI</sequence>
<evidence type="ECO:0000256" key="5">
    <source>
        <dbReference type="ARBA" id="ARBA00044503"/>
    </source>
</evidence>
<evidence type="ECO:0000256" key="4">
    <source>
        <dbReference type="ARBA" id="ARBA00022807"/>
    </source>
</evidence>
<protein>
    <recommendedName>
        <fullName evidence="6">Ribosomal processing cysteine protease Prp</fullName>
    </recommendedName>
</protein>
<dbReference type="Proteomes" id="UP000014984">
    <property type="component" value="Chromosome"/>
</dbReference>
<dbReference type="HOGENOM" id="CLU_140910_1_0_14"/>
<dbReference type="Pfam" id="PF04327">
    <property type="entry name" value="Peptidase_Prp"/>
    <property type="match status" value="1"/>
</dbReference>
<dbReference type="InterPro" id="IPR007422">
    <property type="entry name" value="Peptidase_Prp"/>
</dbReference>
<dbReference type="OrthoDB" id="48998at2"/>
<dbReference type="PANTHER" id="PTHR39178:SF1">
    <property type="entry name" value="RIBOSOMAL-PROCESSING CYSTEINE PROTEASE PRP"/>
    <property type="match status" value="1"/>
</dbReference>
<dbReference type="PATRIC" id="fig|1276220.3.peg.263"/>
<dbReference type="GO" id="GO:0008234">
    <property type="term" value="F:cysteine-type peptidase activity"/>
    <property type="evidence" value="ECO:0007669"/>
    <property type="project" value="UniProtKB-KW"/>
</dbReference>
<evidence type="ECO:0000256" key="2">
    <source>
        <dbReference type="ARBA" id="ARBA00022670"/>
    </source>
</evidence>
<gene>
    <name evidence="7" type="ORF">STAIW_v1c02600</name>
</gene>
<dbReference type="AlphaFoldDB" id="S5LT96"/>
<dbReference type="KEGG" id="stai:STAIW_v1c02600"/>
<dbReference type="EMBL" id="CP005074">
    <property type="protein sequence ID" value="AGR40924.1"/>
    <property type="molecule type" value="Genomic_DNA"/>
</dbReference>
<name>S5LT96_9MOLU</name>
<keyword evidence="2" id="KW-0645">Protease</keyword>
<evidence type="ECO:0000256" key="1">
    <source>
        <dbReference type="ARBA" id="ARBA00022517"/>
    </source>
</evidence>
<keyword evidence="3" id="KW-0378">Hydrolase</keyword>